<sequence>MAKNSIDAYGAIGKSNVLNFDPEDLVLITDPNHALFDRRALMPFDEATVLNIMAEGVTQSITITKDVETGKTIVVDGRRRVINAREANRRLVAMGLQPWRVPALPRRDGLAALTSIMVSANEIRRADSPINRAEKMARMRQQGRTNEEIGRSFGIKPESVDGQLRILDCCEAVRIAVESDEITATHALRLAKLPPERQREKVRALIAAAEGKKGHERSRAQKAALTGDAAPRMRTRKQIAAELANATGERAEALRWVLNLDGETPTVDAADSRQMSIDEAV</sequence>
<name>A0A238H555_9BURK</name>
<gene>
    <name evidence="3" type="ORF">BSIN_3424</name>
</gene>
<evidence type="ECO:0000313" key="3">
    <source>
        <dbReference type="EMBL" id="SMG00354.1"/>
    </source>
</evidence>
<organism evidence="3 4">
    <name type="scientific">Burkholderia singularis</name>
    <dbReference type="NCBI Taxonomy" id="1503053"/>
    <lineage>
        <taxon>Bacteria</taxon>
        <taxon>Pseudomonadati</taxon>
        <taxon>Pseudomonadota</taxon>
        <taxon>Betaproteobacteria</taxon>
        <taxon>Burkholderiales</taxon>
        <taxon>Burkholderiaceae</taxon>
        <taxon>Burkholderia</taxon>
        <taxon>pseudomallei group</taxon>
    </lineage>
</organism>
<feature type="compositionally biased region" description="Basic and acidic residues" evidence="1">
    <location>
        <begin position="210"/>
        <end position="219"/>
    </location>
</feature>
<feature type="region of interest" description="Disordered" evidence="1">
    <location>
        <begin position="209"/>
        <end position="230"/>
    </location>
</feature>
<protein>
    <submittedName>
        <fullName evidence="3">Putative chromosome partitioning protein</fullName>
    </submittedName>
</protein>
<dbReference type="SUPFAM" id="SSF109709">
    <property type="entry name" value="KorB DNA-binding domain-like"/>
    <property type="match status" value="1"/>
</dbReference>
<dbReference type="EMBL" id="FXAN01000053">
    <property type="protein sequence ID" value="SMG00354.1"/>
    <property type="molecule type" value="Genomic_DNA"/>
</dbReference>
<dbReference type="Pfam" id="PF17762">
    <property type="entry name" value="HTH_ParB"/>
    <property type="match status" value="1"/>
</dbReference>
<proteinExistence type="predicted"/>
<dbReference type="AlphaFoldDB" id="A0A238H555"/>
<dbReference type="GO" id="GO:0007059">
    <property type="term" value="P:chromosome segregation"/>
    <property type="evidence" value="ECO:0007669"/>
    <property type="project" value="TreeGrafter"/>
</dbReference>
<evidence type="ECO:0000259" key="2">
    <source>
        <dbReference type="Pfam" id="PF17762"/>
    </source>
</evidence>
<dbReference type="GO" id="GO:0005694">
    <property type="term" value="C:chromosome"/>
    <property type="evidence" value="ECO:0007669"/>
    <property type="project" value="TreeGrafter"/>
</dbReference>
<dbReference type="RefSeq" id="WP_089340596.1">
    <property type="nucleotide sequence ID" value="NZ_FXAN01000053.1"/>
</dbReference>
<dbReference type="PANTHER" id="PTHR33375">
    <property type="entry name" value="CHROMOSOME-PARTITIONING PROTEIN PARB-RELATED"/>
    <property type="match status" value="1"/>
</dbReference>
<dbReference type="InterPro" id="IPR041468">
    <property type="entry name" value="HTH_ParB/Spo0J"/>
</dbReference>
<reference evidence="3 4" key="1">
    <citation type="submission" date="2017-04" db="EMBL/GenBank/DDBJ databases">
        <authorList>
            <person name="Afonso C.L."/>
            <person name="Miller P.J."/>
            <person name="Scott M.A."/>
            <person name="Spackman E."/>
            <person name="Goraichik I."/>
            <person name="Dimitrov K.M."/>
            <person name="Suarez D.L."/>
            <person name="Swayne D.E."/>
        </authorList>
    </citation>
    <scope>NUCLEOTIDE SEQUENCE [LARGE SCALE GENOMIC DNA]</scope>
    <source>
        <strain evidence="3">LMG 28154</strain>
    </source>
</reference>
<dbReference type="Proteomes" id="UP000198460">
    <property type="component" value="Unassembled WGS sequence"/>
</dbReference>
<dbReference type="Gene3D" id="1.10.10.2830">
    <property type="match status" value="1"/>
</dbReference>
<evidence type="ECO:0000313" key="4">
    <source>
        <dbReference type="Proteomes" id="UP000198460"/>
    </source>
</evidence>
<accession>A0A238H555</accession>
<evidence type="ECO:0000256" key="1">
    <source>
        <dbReference type="SAM" id="MobiDB-lite"/>
    </source>
</evidence>
<feature type="domain" description="ParB/Spo0J HTH" evidence="2">
    <location>
        <begin position="128"/>
        <end position="207"/>
    </location>
</feature>
<dbReference type="PANTHER" id="PTHR33375:SF1">
    <property type="entry name" value="CHROMOSOME-PARTITIONING PROTEIN PARB-RELATED"/>
    <property type="match status" value="1"/>
</dbReference>
<dbReference type="InterPro" id="IPR050336">
    <property type="entry name" value="Chromosome_partition/occlusion"/>
</dbReference>